<proteinExistence type="inferred from homology"/>
<dbReference type="OrthoDB" id="9782926at2"/>
<evidence type="ECO:0000256" key="2">
    <source>
        <dbReference type="ARBA" id="ARBA00022679"/>
    </source>
</evidence>
<keyword evidence="4" id="KW-0012">Acyltransferase</keyword>
<comment type="similarity">
    <text evidence="1">Belongs to the transferase hexapeptide repeat family.</text>
</comment>
<name>A0A512M9Y8_9BACT</name>
<dbReference type="InterPro" id="IPR018357">
    <property type="entry name" value="Hexapep_transf_CS"/>
</dbReference>
<feature type="active site" description="Proton acceptor" evidence="5">
    <location>
        <position position="140"/>
    </location>
</feature>
<reference evidence="8 9" key="1">
    <citation type="submission" date="2019-07" db="EMBL/GenBank/DDBJ databases">
        <title>Whole genome shotgun sequence of Brevifollis gellanilyticus NBRC 108608.</title>
        <authorList>
            <person name="Hosoyama A."/>
            <person name="Uohara A."/>
            <person name="Ohji S."/>
            <person name="Ichikawa N."/>
        </authorList>
    </citation>
    <scope>NUCLEOTIDE SEQUENCE [LARGE SCALE GENOMIC DNA]</scope>
    <source>
        <strain evidence="8 9">NBRC 108608</strain>
    </source>
</reference>
<evidence type="ECO:0000313" key="9">
    <source>
        <dbReference type="Proteomes" id="UP000321577"/>
    </source>
</evidence>
<dbReference type="NCBIfam" id="TIGR03570">
    <property type="entry name" value="NeuD_NnaD"/>
    <property type="match status" value="1"/>
</dbReference>
<sequence>MKAPWVIVGAGGHGAEVAAYAHDLGLNLLGVLDDGKPPGEWNCSRILGGLEVLPELVRIHGEVRYITAFGSNLLRRKIVRQLEDLDLAGLKAANVMHGSAWTGHDVEAGEGTLLAPGSLVTTRARIGRHCILNVKASVAHDCVVGDFCNLNPGVTLCGAVHLGDGCSIGAGATVIEKIKIGAGAIVGAGAAVIRDLPPGVIAVGVPARIIRQHASA</sequence>
<dbReference type="Pfam" id="PF17836">
    <property type="entry name" value="PglD_N"/>
    <property type="match status" value="1"/>
</dbReference>
<dbReference type="AlphaFoldDB" id="A0A512M9Y8"/>
<dbReference type="InterPro" id="IPR050179">
    <property type="entry name" value="Trans_hexapeptide_repeat"/>
</dbReference>
<dbReference type="SUPFAM" id="SSF51161">
    <property type="entry name" value="Trimeric LpxA-like enzymes"/>
    <property type="match status" value="1"/>
</dbReference>
<keyword evidence="2 8" id="KW-0808">Transferase</keyword>
<dbReference type="CDD" id="cd03360">
    <property type="entry name" value="LbH_AT_putative"/>
    <property type="match status" value="1"/>
</dbReference>
<dbReference type="EMBL" id="BKAG01000018">
    <property type="protein sequence ID" value="GEP43533.1"/>
    <property type="molecule type" value="Genomic_DNA"/>
</dbReference>
<evidence type="ECO:0000256" key="3">
    <source>
        <dbReference type="ARBA" id="ARBA00022737"/>
    </source>
</evidence>
<evidence type="ECO:0000313" key="8">
    <source>
        <dbReference type="EMBL" id="GEP43533.1"/>
    </source>
</evidence>
<feature type="site" description="Increases basicity of active site His" evidence="5">
    <location>
        <position position="141"/>
    </location>
</feature>
<evidence type="ECO:0000259" key="7">
    <source>
        <dbReference type="Pfam" id="PF17836"/>
    </source>
</evidence>
<dbReference type="PANTHER" id="PTHR43300">
    <property type="entry name" value="ACETYLTRANSFERASE"/>
    <property type="match status" value="1"/>
</dbReference>
<dbReference type="GO" id="GO:0016746">
    <property type="term" value="F:acyltransferase activity"/>
    <property type="evidence" value="ECO:0007669"/>
    <property type="project" value="UniProtKB-KW"/>
</dbReference>
<dbReference type="InterPro" id="IPR001451">
    <property type="entry name" value="Hexapep"/>
</dbReference>
<dbReference type="Gene3D" id="3.40.50.20">
    <property type="match status" value="1"/>
</dbReference>
<feature type="domain" description="PglD N-terminal" evidence="7">
    <location>
        <begin position="6"/>
        <end position="82"/>
    </location>
</feature>
<dbReference type="Pfam" id="PF00132">
    <property type="entry name" value="Hexapep"/>
    <property type="match status" value="1"/>
</dbReference>
<dbReference type="InterPro" id="IPR041561">
    <property type="entry name" value="PglD_N"/>
</dbReference>
<protein>
    <submittedName>
        <fullName evidence="8">Putative acetyltransferase EpsM</fullName>
    </submittedName>
</protein>
<keyword evidence="3" id="KW-0677">Repeat</keyword>
<dbReference type="Proteomes" id="UP000321577">
    <property type="component" value="Unassembled WGS sequence"/>
</dbReference>
<dbReference type="RefSeq" id="WP_146851107.1">
    <property type="nucleotide sequence ID" value="NZ_BKAG01000018.1"/>
</dbReference>
<evidence type="ECO:0000256" key="5">
    <source>
        <dbReference type="PIRSR" id="PIRSR620019-1"/>
    </source>
</evidence>
<dbReference type="PANTHER" id="PTHR43300:SF7">
    <property type="entry name" value="UDP-N-ACETYLBACILLOSAMINE N-ACETYLTRANSFERASE"/>
    <property type="match status" value="1"/>
</dbReference>
<evidence type="ECO:0000256" key="4">
    <source>
        <dbReference type="ARBA" id="ARBA00023315"/>
    </source>
</evidence>
<organism evidence="8 9">
    <name type="scientific">Brevifollis gellanilyticus</name>
    <dbReference type="NCBI Taxonomy" id="748831"/>
    <lineage>
        <taxon>Bacteria</taxon>
        <taxon>Pseudomonadati</taxon>
        <taxon>Verrucomicrobiota</taxon>
        <taxon>Verrucomicrobiia</taxon>
        <taxon>Verrucomicrobiales</taxon>
        <taxon>Verrucomicrobiaceae</taxon>
    </lineage>
</organism>
<keyword evidence="9" id="KW-1185">Reference proteome</keyword>
<dbReference type="PROSITE" id="PS00101">
    <property type="entry name" value="HEXAPEP_TRANSFERASES"/>
    <property type="match status" value="1"/>
</dbReference>
<dbReference type="Gene3D" id="2.160.10.10">
    <property type="entry name" value="Hexapeptide repeat proteins"/>
    <property type="match status" value="1"/>
</dbReference>
<evidence type="ECO:0000256" key="6">
    <source>
        <dbReference type="PIRSR" id="PIRSR620019-2"/>
    </source>
</evidence>
<evidence type="ECO:0000256" key="1">
    <source>
        <dbReference type="ARBA" id="ARBA00007274"/>
    </source>
</evidence>
<feature type="binding site" evidence="6">
    <location>
        <position position="70"/>
    </location>
    <ligand>
        <name>substrate</name>
    </ligand>
</feature>
<gene>
    <name evidence="8" type="primary">epsM</name>
    <name evidence="8" type="ORF">BGE01nite_28240</name>
</gene>
<comment type="caution">
    <text evidence="8">The sequence shown here is derived from an EMBL/GenBank/DDBJ whole genome shotgun (WGS) entry which is preliminary data.</text>
</comment>
<accession>A0A512M9Y8</accession>
<dbReference type="InterPro" id="IPR011004">
    <property type="entry name" value="Trimer_LpxA-like_sf"/>
</dbReference>
<dbReference type="InterPro" id="IPR020019">
    <property type="entry name" value="AcTrfase_PglD-like"/>
</dbReference>